<name>A0A1M6X1S2_9FLAO</name>
<comment type="caution">
    <text evidence="3">The sequence shown here is derived from an EMBL/GenBank/DDBJ whole genome shotgun (WGS) entry which is preliminary data.</text>
</comment>
<reference evidence="3 4" key="1">
    <citation type="submission" date="2016-11" db="EMBL/GenBank/DDBJ databases">
        <authorList>
            <person name="Varghese N."/>
            <person name="Submissions S."/>
        </authorList>
    </citation>
    <scope>NUCLEOTIDE SEQUENCE [LARGE SCALE GENOMIC DNA]</scope>
    <source>
        <strain evidence="3 4">CGMCC 1.12174</strain>
        <strain evidence="2 5">DSM 26351</strain>
    </source>
</reference>
<evidence type="ECO:0000313" key="3">
    <source>
        <dbReference type="EMBL" id="SHK99841.1"/>
    </source>
</evidence>
<gene>
    <name evidence="2" type="ORF">SAMN04487891_104198</name>
    <name evidence="3" type="ORF">SAMN05216293_2402</name>
</gene>
<keyword evidence="1" id="KW-1133">Transmembrane helix</keyword>
<dbReference type="EMBL" id="FRAT01000006">
    <property type="protein sequence ID" value="SHK99841.1"/>
    <property type="molecule type" value="Genomic_DNA"/>
</dbReference>
<dbReference type="OrthoDB" id="1440611at2"/>
<dbReference type="AlphaFoldDB" id="A0A1M6X1S2"/>
<proteinExistence type="predicted"/>
<evidence type="ECO:0000313" key="2">
    <source>
        <dbReference type="EMBL" id="SFB98618.1"/>
    </source>
</evidence>
<keyword evidence="1" id="KW-0812">Transmembrane</keyword>
<feature type="transmembrane region" description="Helical" evidence="1">
    <location>
        <begin position="42"/>
        <end position="60"/>
    </location>
</feature>
<protein>
    <submittedName>
        <fullName evidence="3">Uncharacterized protein</fullName>
    </submittedName>
</protein>
<dbReference type="Proteomes" id="UP000198940">
    <property type="component" value="Unassembled WGS sequence"/>
</dbReference>
<evidence type="ECO:0000313" key="4">
    <source>
        <dbReference type="Proteomes" id="UP000184031"/>
    </source>
</evidence>
<evidence type="ECO:0000256" key="1">
    <source>
        <dbReference type="SAM" id="Phobius"/>
    </source>
</evidence>
<sequence>MKLQHFIAMILVFLLGAVSLIMGTLVLLGIHEAGHIVLKGLLVYNIVLGALSLLVAYLIWNRSRSTPSSVLLLLLSHISVLIFLVLFTNHVAKESIRAMEIRAIIWALVFLLIQWGSFKKSNLQTRGWRGMAVLLGATTIILHSCKNNPNRQSSDSQSNPDQVQVEEASPNVPIAHDAWINEIQLDHGSKWLANAETTLGVSKMLTALNGFNGGSVSAYQALGDDLNDLKNTIVKECTMTGPSHDNLHVWLHPLIEKIEALQNTDSEASGVQRVHDIEQHLNGYYEFFE</sequence>
<organism evidence="3 4">
    <name type="scientific">Flagellimonas taeanensis</name>
    <dbReference type="NCBI Taxonomy" id="1005926"/>
    <lineage>
        <taxon>Bacteria</taxon>
        <taxon>Pseudomonadati</taxon>
        <taxon>Bacteroidota</taxon>
        <taxon>Flavobacteriia</taxon>
        <taxon>Flavobacteriales</taxon>
        <taxon>Flavobacteriaceae</taxon>
        <taxon>Flagellimonas</taxon>
    </lineage>
</organism>
<dbReference type="EMBL" id="FOKU01000004">
    <property type="protein sequence ID" value="SFB98618.1"/>
    <property type="molecule type" value="Genomic_DNA"/>
</dbReference>
<keyword evidence="5" id="KW-1185">Reference proteome</keyword>
<dbReference type="STRING" id="1055723.SAMN05216293_2402"/>
<accession>A0A1M6X1S2</accession>
<dbReference type="Proteomes" id="UP000184031">
    <property type="component" value="Unassembled WGS sequence"/>
</dbReference>
<feature type="transmembrane region" description="Helical" evidence="1">
    <location>
        <begin position="128"/>
        <end position="145"/>
    </location>
</feature>
<feature type="transmembrane region" description="Helical" evidence="1">
    <location>
        <begin position="6"/>
        <end position="30"/>
    </location>
</feature>
<feature type="transmembrane region" description="Helical" evidence="1">
    <location>
        <begin position="99"/>
        <end position="116"/>
    </location>
</feature>
<evidence type="ECO:0000313" key="5">
    <source>
        <dbReference type="Proteomes" id="UP000198940"/>
    </source>
</evidence>
<dbReference type="RefSeq" id="WP_143070699.1">
    <property type="nucleotide sequence ID" value="NZ_FOKU01000004.1"/>
</dbReference>
<feature type="transmembrane region" description="Helical" evidence="1">
    <location>
        <begin position="66"/>
        <end position="87"/>
    </location>
</feature>
<keyword evidence="1" id="KW-0472">Membrane</keyword>